<dbReference type="GO" id="GO:0016887">
    <property type="term" value="F:ATP hydrolysis activity"/>
    <property type="evidence" value="ECO:0007669"/>
    <property type="project" value="InterPro"/>
</dbReference>
<accession>A0A7R9L567</accession>
<keyword evidence="11" id="KW-1185">Reference proteome</keyword>
<dbReference type="InterPro" id="IPR050352">
    <property type="entry name" value="ABCG_transporters"/>
</dbReference>
<dbReference type="PANTHER" id="PTHR48041:SF139">
    <property type="entry name" value="PROTEIN SCARLET"/>
    <property type="match status" value="1"/>
</dbReference>
<evidence type="ECO:0000313" key="10">
    <source>
        <dbReference type="EMBL" id="CAD7634162.1"/>
    </source>
</evidence>
<dbReference type="GO" id="GO:0005886">
    <property type="term" value="C:plasma membrane"/>
    <property type="evidence" value="ECO:0007669"/>
    <property type="project" value="TreeGrafter"/>
</dbReference>
<dbReference type="AlphaFoldDB" id="A0A7R9L567"/>
<dbReference type="GO" id="GO:0042626">
    <property type="term" value="F:ATPase-coupled transmembrane transporter activity"/>
    <property type="evidence" value="ECO:0007669"/>
    <property type="project" value="TreeGrafter"/>
</dbReference>
<evidence type="ECO:0000313" key="11">
    <source>
        <dbReference type="Proteomes" id="UP000759131"/>
    </source>
</evidence>
<gene>
    <name evidence="10" type="ORF">OSB1V03_LOCUS14558</name>
</gene>
<keyword evidence="7" id="KW-1133">Transmembrane helix</keyword>
<proteinExistence type="inferred from homology"/>
<organism evidence="10">
    <name type="scientific">Medioppia subpectinata</name>
    <dbReference type="NCBI Taxonomy" id="1979941"/>
    <lineage>
        <taxon>Eukaryota</taxon>
        <taxon>Metazoa</taxon>
        <taxon>Ecdysozoa</taxon>
        <taxon>Arthropoda</taxon>
        <taxon>Chelicerata</taxon>
        <taxon>Arachnida</taxon>
        <taxon>Acari</taxon>
        <taxon>Acariformes</taxon>
        <taxon>Sarcoptiformes</taxon>
        <taxon>Oribatida</taxon>
        <taxon>Brachypylina</taxon>
        <taxon>Oppioidea</taxon>
        <taxon>Oppiidae</taxon>
        <taxon>Medioppia</taxon>
    </lineage>
</organism>
<keyword evidence="3" id="KW-0813">Transport</keyword>
<dbReference type="SUPFAM" id="SSF52540">
    <property type="entry name" value="P-loop containing nucleoside triphosphate hydrolases"/>
    <property type="match status" value="1"/>
</dbReference>
<name>A0A7R9L567_9ACAR</name>
<evidence type="ECO:0000256" key="5">
    <source>
        <dbReference type="ARBA" id="ARBA00022741"/>
    </source>
</evidence>
<evidence type="ECO:0000259" key="9">
    <source>
        <dbReference type="PROSITE" id="PS50893"/>
    </source>
</evidence>
<reference evidence="10" key="1">
    <citation type="submission" date="2020-11" db="EMBL/GenBank/DDBJ databases">
        <authorList>
            <person name="Tran Van P."/>
        </authorList>
    </citation>
    <scope>NUCLEOTIDE SEQUENCE</scope>
</reference>
<evidence type="ECO:0000256" key="7">
    <source>
        <dbReference type="ARBA" id="ARBA00022989"/>
    </source>
</evidence>
<dbReference type="OrthoDB" id="6488668at2759"/>
<comment type="subcellular location">
    <subcellularLocation>
        <location evidence="1">Membrane</location>
        <topology evidence="1">Multi-pass membrane protein</topology>
    </subcellularLocation>
</comment>
<dbReference type="InterPro" id="IPR003593">
    <property type="entry name" value="AAA+_ATPase"/>
</dbReference>
<dbReference type="Proteomes" id="UP000759131">
    <property type="component" value="Unassembled WGS sequence"/>
</dbReference>
<dbReference type="PANTHER" id="PTHR48041">
    <property type="entry name" value="ABC TRANSPORTER G FAMILY MEMBER 28"/>
    <property type="match status" value="1"/>
</dbReference>
<feature type="domain" description="ABC transporter" evidence="9">
    <location>
        <begin position="18"/>
        <end position="246"/>
    </location>
</feature>
<dbReference type="GO" id="GO:0005524">
    <property type="term" value="F:ATP binding"/>
    <property type="evidence" value="ECO:0007669"/>
    <property type="project" value="UniProtKB-KW"/>
</dbReference>
<evidence type="ECO:0000256" key="4">
    <source>
        <dbReference type="ARBA" id="ARBA00022692"/>
    </source>
</evidence>
<dbReference type="SMART" id="SM00382">
    <property type="entry name" value="AAA"/>
    <property type="match status" value="1"/>
</dbReference>
<dbReference type="InterPro" id="IPR003439">
    <property type="entry name" value="ABC_transporter-like_ATP-bd"/>
</dbReference>
<evidence type="ECO:0000256" key="3">
    <source>
        <dbReference type="ARBA" id="ARBA00022448"/>
    </source>
</evidence>
<dbReference type="EMBL" id="OC868670">
    <property type="protein sequence ID" value="CAD7634162.1"/>
    <property type="molecule type" value="Genomic_DNA"/>
</dbReference>
<dbReference type="Pfam" id="PF00005">
    <property type="entry name" value="ABC_tran"/>
    <property type="match status" value="1"/>
</dbReference>
<dbReference type="PROSITE" id="PS50893">
    <property type="entry name" value="ABC_TRANSPORTER_2"/>
    <property type="match status" value="1"/>
</dbReference>
<feature type="non-terminal residue" evidence="10">
    <location>
        <position position="313"/>
    </location>
</feature>
<sequence>TAKYPVPHPSRVDRSEGIQSVSLSWLNIQVFTKCEKISGEVKSGQLLAIMGASGAGKTTLLNVLTARNLSKLRVKGVVLLNGQAVSAETMASLSSYIEQHDLFHPLLTVREHLVFQSLLRMDRSLTREQKNFNLSKCMDTQIGGDFEFKGISGGEMKRLSFASEQQLEIDEPTTGLDSFMAQNIVQTLKTMASEGRTIVCTIHQPSSQVFALFDHILLMADGRVAFMGTTELAITSDKFEIKREKVNKICDNYLNSRFCQQISVNNNAIECQTRHTFGAQIDDNSRTKYLTAYKYGFWAQMRALLWRSYLLTS</sequence>
<evidence type="ECO:0000256" key="8">
    <source>
        <dbReference type="ARBA" id="ARBA00023136"/>
    </source>
</evidence>
<evidence type="ECO:0000256" key="2">
    <source>
        <dbReference type="ARBA" id="ARBA00005814"/>
    </source>
</evidence>
<comment type="similarity">
    <text evidence="2">Belongs to the ABC transporter superfamily. ABCG family. Eye pigment precursor importer (TC 3.A.1.204) subfamily.</text>
</comment>
<protein>
    <recommendedName>
        <fullName evidence="9">ABC transporter domain-containing protein</fullName>
    </recommendedName>
</protein>
<keyword evidence="6" id="KW-0067">ATP-binding</keyword>
<evidence type="ECO:0000256" key="6">
    <source>
        <dbReference type="ARBA" id="ARBA00022840"/>
    </source>
</evidence>
<keyword evidence="5" id="KW-0547">Nucleotide-binding</keyword>
<keyword evidence="8" id="KW-0472">Membrane</keyword>
<keyword evidence="4" id="KW-0812">Transmembrane</keyword>
<evidence type="ECO:0000256" key="1">
    <source>
        <dbReference type="ARBA" id="ARBA00004141"/>
    </source>
</evidence>
<dbReference type="Gene3D" id="3.40.50.300">
    <property type="entry name" value="P-loop containing nucleotide triphosphate hydrolases"/>
    <property type="match status" value="1"/>
</dbReference>
<feature type="non-terminal residue" evidence="10">
    <location>
        <position position="1"/>
    </location>
</feature>
<dbReference type="InterPro" id="IPR027417">
    <property type="entry name" value="P-loop_NTPase"/>
</dbReference>
<dbReference type="EMBL" id="CAJPIZ010014095">
    <property type="protein sequence ID" value="CAG2114592.1"/>
    <property type="molecule type" value="Genomic_DNA"/>
</dbReference>